<evidence type="ECO:0000256" key="1">
    <source>
        <dbReference type="SAM" id="MobiDB-lite"/>
    </source>
</evidence>
<feature type="compositionally biased region" description="Low complexity" evidence="1">
    <location>
        <begin position="157"/>
        <end position="173"/>
    </location>
</feature>
<name>S9PXC6_SCHOY</name>
<gene>
    <name evidence="3" type="ORF">SOCG_04031</name>
</gene>
<dbReference type="Gene3D" id="2.30.30.140">
    <property type="match status" value="1"/>
</dbReference>
<dbReference type="eggNOG" id="KOG3026">
    <property type="taxonomic scope" value="Eukaryota"/>
</dbReference>
<dbReference type="SUPFAM" id="SSF63748">
    <property type="entry name" value="Tudor/PWWP/MBT"/>
    <property type="match status" value="1"/>
</dbReference>
<dbReference type="OMA" id="CEAQWTD"/>
<dbReference type="GeneID" id="25032997"/>
<evidence type="ECO:0000313" key="3">
    <source>
        <dbReference type="EMBL" id="EPX72098.1"/>
    </source>
</evidence>
<evidence type="ECO:0000259" key="2">
    <source>
        <dbReference type="SMART" id="SM00333"/>
    </source>
</evidence>
<protein>
    <submittedName>
        <fullName evidence="3">Splicing factor Spf30</fullName>
    </submittedName>
</protein>
<dbReference type="CDD" id="cd20446">
    <property type="entry name" value="Tudor_SpSPF30-like"/>
    <property type="match status" value="1"/>
</dbReference>
<dbReference type="AlphaFoldDB" id="S9PXC6"/>
<sequence>MEDEYKQYQSQLALVKISLEKDPANQELSALRNDLEELVQLTRQLIDEKAQELQKQKKLEENQHSTTGSQTSANAQKLEFFPGDVVMARWISGDQSFYTGKITAVSGYGANKKYTIQFLDYPEVETVSPRDLKAVPETKRKIAGIPSSSSNGPRVGFSPFSAASVTSSRSISPNASSKTQSLRASPERTFASATSPPSSKVAPVYSLPTTSKPDPPIVSEPPAIATPPPPPPSQKPKKQLKPNAALEASKNSWKQFASRGVKTGRIGKRKKIGETSMFRSPEVAADQLGSMSSNRGASKAAPRGKHVYNYNEDEDNG</sequence>
<dbReference type="OrthoDB" id="79171at2759"/>
<feature type="compositionally biased region" description="Pro residues" evidence="1">
    <location>
        <begin position="213"/>
        <end position="234"/>
    </location>
</feature>
<evidence type="ECO:0000313" key="4">
    <source>
        <dbReference type="Proteomes" id="UP000016088"/>
    </source>
</evidence>
<feature type="region of interest" description="Disordered" evidence="1">
    <location>
        <begin position="127"/>
        <end position="317"/>
    </location>
</feature>
<dbReference type="InterPro" id="IPR002999">
    <property type="entry name" value="Tudor"/>
</dbReference>
<feature type="region of interest" description="Disordered" evidence="1">
    <location>
        <begin position="53"/>
        <end position="74"/>
    </location>
</feature>
<keyword evidence="4" id="KW-1185">Reference proteome</keyword>
<dbReference type="EMBL" id="KE503207">
    <property type="protein sequence ID" value="EPX72098.1"/>
    <property type="molecule type" value="Genomic_DNA"/>
</dbReference>
<feature type="domain" description="Tudor" evidence="2">
    <location>
        <begin position="78"/>
        <end position="140"/>
    </location>
</feature>
<feature type="compositionally biased region" description="Polar residues" evidence="1">
    <location>
        <begin position="64"/>
        <end position="74"/>
    </location>
</feature>
<dbReference type="SMART" id="SM00333">
    <property type="entry name" value="TUDOR"/>
    <property type="match status" value="1"/>
</dbReference>
<organism evidence="3 4">
    <name type="scientific">Schizosaccharomyces octosporus (strain yFS286)</name>
    <name type="common">Fission yeast</name>
    <name type="synonym">Octosporomyces octosporus</name>
    <dbReference type="NCBI Taxonomy" id="483514"/>
    <lineage>
        <taxon>Eukaryota</taxon>
        <taxon>Fungi</taxon>
        <taxon>Dikarya</taxon>
        <taxon>Ascomycota</taxon>
        <taxon>Taphrinomycotina</taxon>
        <taxon>Schizosaccharomycetes</taxon>
        <taxon>Schizosaccharomycetales</taxon>
        <taxon>Schizosaccharomycetaceae</taxon>
        <taxon>Schizosaccharomyces</taxon>
    </lineage>
</organism>
<dbReference type="RefSeq" id="XP_013019393.1">
    <property type="nucleotide sequence ID" value="XM_013163939.1"/>
</dbReference>
<dbReference type="HOGENOM" id="CLU_069491_1_0_1"/>
<reference evidence="3 4" key="1">
    <citation type="journal article" date="2011" name="Science">
        <title>Comparative functional genomics of the fission yeasts.</title>
        <authorList>
            <person name="Rhind N."/>
            <person name="Chen Z."/>
            <person name="Yassour M."/>
            <person name="Thompson D.A."/>
            <person name="Haas B.J."/>
            <person name="Habib N."/>
            <person name="Wapinski I."/>
            <person name="Roy S."/>
            <person name="Lin M.F."/>
            <person name="Heiman D.I."/>
            <person name="Young S.K."/>
            <person name="Furuya K."/>
            <person name="Guo Y."/>
            <person name="Pidoux A."/>
            <person name="Chen H.M."/>
            <person name="Robbertse B."/>
            <person name="Goldberg J.M."/>
            <person name="Aoki K."/>
            <person name="Bayne E.H."/>
            <person name="Berlin A.M."/>
            <person name="Desjardins C.A."/>
            <person name="Dobbs E."/>
            <person name="Dukaj L."/>
            <person name="Fan L."/>
            <person name="FitzGerald M.G."/>
            <person name="French C."/>
            <person name="Gujja S."/>
            <person name="Hansen K."/>
            <person name="Keifenheim D."/>
            <person name="Levin J.Z."/>
            <person name="Mosher R.A."/>
            <person name="Mueller C.A."/>
            <person name="Pfiffner J."/>
            <person name="Priest M."/>
            <person name="Russ C."/>
            <person name="Smialowska A."/>
            <person name="Swoboda P."/>
            <person name="Sykes S.M."/>
            <person name="Vaughn M."/>
            <person name="Vengrova S."/>
            <person name="Yoder R."/>
            <person name="Zeng Q."/>
            <person name="Allshire R."/>
            <person name="Baulcombe D."/>
            <person name="Birren B.W."/>
            <person name="Brown W."/>
            <person name="Ekwall K."/>
            <person name="Kellis M."/>
            <person name="Leatherwood J."/>
            <person name="Levin H."/>
            <person name="Margalit H."/>
            <person name="Martienssen R."/>
            <person name="Nieduszynski C.A."/>
            <person name="Spatafora J.W."/>
            <person name="Friedman N."/>
            <person name="Dalgaard J.Z."/>
            <person name="Baumann P."/>
            <person name="Niki H."/>
            <person name="Regev A."/>
            <person name="Nusbaum C."/>
        </authorList>
    </citation>
    <scope>NUCLEOTIDE SEQUENCE [LARGE SCALE GENOMIC DNA]</scope>
    <source>
        <strain evidence="4">yFS286</strain>
    </source>
</reference>
<feature type="compositionally biased region" description="Basic and acidic residues" evidence="1">
    <location>
        <begin position="53"/>
        <end position="63"/>
    </location>
</feature>
<dbReference type="Proteomes" id="UP000016088">
    <property type="component" value="Unassembled WGS sequence"/>
</dbReference>
<feature type="compositionally biased region" description="Polar residues" evidence="1">
    <location>
        <begin position="174"/>
        <end position="183"/>
    </location>
</feature>
<feature type="compositionally biased region" description="Basic and acidic residues" evidence="1">
    <location>
        <begin position="128"/>
        <end position="140"/>
    </location>
</feature>
<accession>S9PXC6</accession>
<dbReference type="VEuPathDB" id="FungiDB:SOCG_04031"/>
<proteinExistence type="predicted"/>